<organism evidence="1">
    <name type="scientific">Caldilinea aerophila</name>
    <dbReference type="NCBI Taxonomy" id="133453"/>
    <lineage>
        <taxon>Bacteria</taxon>
        <taxon>Bacillati</taxon>
        <taxon>Chloroflexota</taxon>
        <taxon>Caldilineae</taxon>
        <taxon>Caldilineales</taxon>
        <taxon>Caldilineaceae</taxon>
        <taxon>Caldilinea</taxon>
    </lineage>
</organism>
<dbReference type="AlphaFoldDB" id="A0A7C1JC87"/>
<name>A0A7C1JC87_9CHLR</name>
<comment type="caution">
    <text evidence="1">The sequence shown here is derived from an EMBL/GenBank/DDBJ whole genome shotgun (WGS) entry which is preliminary data.</text>
</comment>
<sequence>MDLDYTNWWERIEPEARAVLAGVLIPIGTPGYTGAQKAQWQALLDERFGYDGWRIDHYVRGQIVSFGEAIAEYEQCYRVFLRRHPEMVEWLATWCGNVYDDRRENVYDNDYFQPQTQLNHHQDIAVRRVLAELVEDPAWPTIVDTSAEDCDLIDLTDGSIHRLPRARGMRGKYLLQIRSPESPGFFLSPAVVPVYDPTLITAHPHMDGWWLREGCQHLSVESFWQMSKVIVVRYDRFLALGKARRNPLAGLASDEA</sequence>
<accession>A0A7C1JC87</accession>
<evidence type="ECO:0000313" key="1">
    <source>
        <dbReference type="EMBL" id="HDX31204.1"/>
    </source>
</evidence>
<gene>
    <name evidence="1" type="ORF">ENQ20_06870</name>
</gene>
<dbReference type="EMBL" id="DSMG01000077">
    <property type="protein sequence ID" value="HDX31204.1"/>
    <property type="molecule type" value="Genomic_DNA"/>
</dbReference>
<protein>
    <submittedName>
        <fullName evidence="1">Uncharacterized protein</fullName>
    </submittedName>
</protein>
<proteinExistence type="predicted"/>
<reference evidence="1" key="1">
    <citation type="journal article" date="2020" name="mSystems">
        <title>Genome- and Community-Level Interaction Insights into Carbon Utilization and Element Cycling Functions of Hydrothermarchaeota in Hydrothermal Sediment.</title>
        <authorList>
            <person name="Zhou Z."/>
            <person name="Liu Y."/>
            <person name="Xu W."/>
            <person name="Pan J."/>
            <person name="Luo Z.H."/>
            <person name="Li M."/>
        </authorList>
    </citation>
    <scope>NUCLEOTIDE SEQUENCE [LARGE SCALE GENOMIC DNA]</scope>
    <source>
        <strain evidence="1">SpSt-289</strain>
    </source>
</reference>